<dbReference type="CDD" id="cd05153">
    <property type="entry name" value="HomoserineK_II"/>
    <property type="match status" value="1"/>
</dbReference>
<keyword evidence="5 8" id="KW-0418">Kinase</keyword>
<reference evidence="11 12" key="1">
    <citation type="submission" date="2024-04" db="EMBL/GenBank/DDBJ databases">
        <title>Complete genome sequence of Nguyenibacter vanlangesis HBCM-1154, a strain capable of nitrogen fixation, IAA production, and phosphorus solubilization isolated from sugarcane soil.</title>
        <authorList>
            <person name="MY HANH P."/>
        </authorList>
    </citation>
    <scope>NUCLEOTIDE SEQUENCE [LARGE SCALE GENOMIC DNA]</scope>
    <source>
        <strain evidence="11 12">HBCM 1154</strain>
    </source>
</reference>
<dbReference type="Pfam" id="PF01636">
    <property type="entry name" value="APH"/>
    <property type="match status" value="1"/>
</dbReference>
<dbReference type="Gene3D" id="3.30.200.20">
    <property type="entry name" value="Phosphorylase Kinase, domain 1"/>
    <property type="match status" value="1"/>
</dbReference>
<evidence type="ECO:0000313" key="12">
    <source>
        <dbReference type="Proteomes" id="UP001449795"/>
    </source>
</evidence>
<dbReference type="NCBIfam" id="NF003558">
    <property type="entry name" value="PRK05231.1"/>
    <property type="match status" value="1"/>
</dbReference>
<dbReference type="PANTHER" id="PTHR21064">
    <property type="entry name" value="AMINOGLYCOSIDE PHOSPHOTRANSFERASE DOMAIN-CONTAINING PROTEIN-RELATED"/>
    <property type="match status" value="1"/>
</dbReference>
<keyword evidence="1 8" id="KW-0028">Amino-acid biosynthesis</keyword>
<dbReference type="EMBL" id="CP152276">
    <property type="protein sequence ID" value="XAE43043.1"/>
    <property type="molecule type" value="Genomic_DNA"/>
</dbReference>
<dbReference type="SUPFAM" id="SSF56112">
    <property type="entry name" value="Protein kinase-like (PK-like)"/>
    <property type="match status" value="1"/>
</dbReference>
<keyword evidence="6 8" id="KW-0067">ATP-binding</keyword>
<evidence type="ECO:0000256" key="2">
    <source>
        <dbReference type="ARBA" id="ARBA00022679"/>
    </source>
</evidence>
<proteinExistence type="inferred from homology"/>
<feature type="domain" description="Aminoglycoside phosphotransferase" evidence="10">
    <location>
        <begin position="28"/>
        <end position="275"/>
    </location>
</feature>
<accession>A0ABZ3D5J1</accession>
<name>A0ABZ3D5J1_9PROT</name>
<evidence type="ECO:0000256" key="4">
    <source>
        <dbReference type="ARBA" id="ARBA00022741"/>
    </source>
</evidence>
<dbReference type="NCBIfam" id="TIGR00938">
    <property type="entry name" value="thrB_alt"/>
    <property type="match status" value="1"/>
</dbReference>
<dbReference type="Proteomes" id="UP001449795">
    <property type="component" value="Chromosome"/>
</dbReference>
<evidence type="ECO:0000256" key="8">
    <source>
        <dbReference type="HAMAP-Rule" id="MF_00301"/>
    </source>
</evidence>
<sequence length="342" mass="36009">MAVYTDVSDEALRAFLSAYDIGALTAFRGIAEGVENSNFVLRTTGGTTGGAAGNAKGGVAGSDFILTLYERRVNPEDLPWFLGLMGYLSDHGLSCPRPVAARDGAALRVLAGRPAAITTFLPGVWPRAVTEAHCGPVGAALARLHLAGQGYDAVRPNALGPGSWPGLLDSCRRDGDSVQPGLVAELDAALAEILPAWPAPGALPRGQIHADLFPDNVFFLDGAVSGIIDFYFACTDILAYDVAICLNAWCFDAQGRFDAARSRALIAGYESVRPLGEAERAALPVLAAGAAMRFLLTRLYDWVNTPAGAMVTRKDPLDYLPRLRFHRAASAGALPGAADHGF</sequence>
<comment type="catalytic activity">
    <reaction evidence="8">
        <text>L-homoserine + ATP = O-phospho-L-homoserine + ADP + H(+)</text>
        <dbReference type="Rhea" id="RHEA:13985"/>
        <dbReference type="ChEBI" id="CHEBI:15378"/>
        <dbReference type="ChEBI" id="CHEBI:30616"/>
        <dbReference type="ChEBI" id="CHEBI:57476"/>
        <dbReference type="ChEBI" id="CHEBI:57590"/>
        <dbReference type="ChEBI" id="CHEBI:456216"/>
        <dbReference type="EC" id="2.7.1.39"/>
    </reaction>
</comment>
<dbReference type="GO" id="GO:0004413">
    <property type="term" value="F:homoserine kinase activity"/>
    <property type="evidence" value="ECO:0007669"/>
    <property type="project" value="UniProtKB-EC"/>
</dbReference>
<evidence type="ECO:0000256" key="5">
    <source>
        <dbReference type="ARBA" id="ARBA00022777"/>
    </source>
</evidence>
<comment type="pathway">
    <text evidence="8">Amino-acid biosynthesis; L-threonine biosynthesis; L-threonine from L-aspartate: step 4/5.</text>
</comment>
<comment type="similarity">
    <text evidence="7 8">Belongs to the pseudomonas-type ThrB family.</text>
</comment>
<evidence type="ECO:0000256" key="9">
    <source>
        <dbReference type="NCBIfam" id="TIGR00938"/>
    </source>
</evidence>
<keyword evidence="12" id="KW-1185">Reference proteome</keyword>
<dbReference type="InterPro" id="IPR002575">
    <property type="entry name" value="Aminoglycoside_PTrfase"/>
</dbReference>
<protein>
    <recommendedName>
        <fullName evidence="8 9">Homoserine kinase</fullName>
        <shortName evidence="8">HK</shortName>
        <shortName evidence="8">HSK</shortName>
        <ecNumber evidence="8 9">2.7.1.39</ecNumber>
    </recommendedName>
</protein>
<gene>
    <name evidence="8" type="primary">thrB</name>
    <name evidence="11" type="ORF">AAC691_00700</name>
</gene>
<evidence type="ECO:0000256" key="6">
    <source>
        <dbReference type="ARBA" id="ARBA00022840"/>
    </source>
</evidence>
<keyword evidence="4 8" id="KW-0547">Nucleotide-binding</keyword>
<keyword evidence="3 8" id="KW-0791">Threonine biosynthesis</keyword>
<evidence type="ECO:0000256" key="7">
    <source>
        <dbReference type="ARBA" id="ARBA00038240"/>
    </source>
</evidence>
<dbReference type="InterPro" id="IPR005280">
    <property type="entry name" value="Homoserine_kinase_II"/>
</dbReference>
<organism evidence="11 12">
    <name type="scientific">Nguyenibacter vanlangensis</name>
    <dbReference type="NCBI Taxonomy" id="1216886"/>
    <lineage>
        <taxon>Bacteria</taxon>
        <taxon>Pseudomonadati</taxon>
        <taxon>Pseudomonadota</taxon>
        <taxon>Alphaproteobacteria</taxon>
        <taxon>Acetobacterales</taxon>
        <taxon>Acetobacteraceae</taxon>
        <taxon>Nguyenibacter</taxon>
    </lineage>
</organism>
<keyword evidence="2 8" id="KW-0808">Transferase</keyword>
<evidence type="ECO:0000256" key="1">
    <source>
        <dbReference type="ARBA" id="ARBA00022605"/>
    </source>
</evidence>
<dbReference type="InterPro" id="IPR050249">
    <property type="entry name" value="Pseudomonas-type_ThrB"/>
</dbReference>
<dbReference type="EC" id="2.7.1.39" evidence="8 9"/>
<dbReference type="HAMAP" id="MF_00301">
    <property type="entry name" value="Homoser_kinase_2"/>
    <property type="match status" value="1"/>
</dbReference>
<dbReference type="RefSeq" id="WP_342628636.1">
    <property type="nucleotide sequence ID" value="NZ_CP152276.1"/>
</dbReference>
<dbReference type="PANTHER" id="PTHR21064:SF6">
    <property type="entry name" value="AMINOGLYCOSIDE PHOSPHOTRANSFERASE DOMAIN-CONTAINING PROTEIN"/>
    <property type="match status" value="1"/>
</dbReference>
<evidence type="ECO:0000256" key="3">
    <source>
        <dbReference type="ARBA" id="ARBA00022697"/>
    </source>
</evidence>
<dbReference type="InterPro" id="IPR011009">
    <property type="entry name" value="Kinase-like_dom_sf"/>
</dbReference>
<dbReference type="Gene3D" id="3.90.1200.10">
    <property type="match status" value="1"/>
</dbReference>
<evidence type="ECO:0000313" key="11">
    <source>
        <dbReference type="EMBL" id="XAE43043.1"/>
    </source>
</evidence>
<evidence type="ECO:0000259" key="10">
    <source>
        <dbReference type="Pfam" id="PF01636"/>
    </source>
</evidence>